<evidence type="ECO:0000256" key="1">
    <source>
        <dbReference type="SAM" id="MobiDB-lite"/>
    </source>
</evidence>
<evidence type="ECO:0000313" key="3">
    <source>
        <dbReference type="EMBL" id="RRT45171.1"/>
    </source>
</evidence>
<dbReference type="AlphaFoldDB" id="A0A426Y0R6"/>
<comment type="caution">
    <text evidence="3">The sequence shown here is derived from an EMBL/GenBank/DDBJ whole genome shotgun (WGS) entry which is preliminary data.</text>
</comment>
<feature type="transmembrane region" description="Helical" evidence="2">
    <location>
        <begin position="44"/>
        <end position="64"/>
    </location>
</feature>
<proteinExistence type="predicted"/>
<keyword evidence="2" id="KW-0472">Membrane</keyword>
<accession>A0A426Y0R6</accession>
<dbReference type="Proteomes" id="UP000287651">
    <property type="component" value="Unassembled WGS sequence"/>
</dbReference>
<feature type="region of interest" description="Disordered" evidence="1">
    <location>
        <begin position="75"/>
        <end position="129"/>
    </location>
</feature>
<organism evidence="3 4">
    <name type="scientific">Ensete ventricosum</name>
    <name type="common">Abyssinian banana</name>
    <name type="synonym">Musa ensete</name>
    <dbReference type="NCBI Taxonomy" id="4639"/>
    <lineage>
        <taxon>Eukaryota</taxon>
        <taxon>Viridiplantae</taxon>
        <taxon>Streptophyta</taxon>
        <taxon>Embryophyta</taxon>
        <taxon>Tracheophyta</taxon>
        <taxon>Spermatophyta</taxon>
        <taxon>Magnoliopsida</taxon>
        <taxon>Liliopsida</taxon>
        <taxon>Zingiberales</taxon>
        <taxon>Musaceae</taxon>
        <taxon>Ensete</taxon>
    </lineage>
</organism>
<dbReference type="EMBL" id="AMZH03016010">
    <property type="protein sequence ID" value="RRT45171.1"/>
    <property type="molecule type" value="Genomic_DNA"/>
</dbReference>
<name>A0A426Y0R6_ENSVE</name>
<sequence length="174" mass="19173">MHGYFLHGRRLCQPLPMGSTTLMGIVASVRNHCLCAHHLYMQVVVWAVGAYATDASVSIAYIVFASIRPLSPRSNYDRSNKLQPDDGLRSSLGIGPDLDDEVRSRRSSLGDSPKGSGSSLRTHWEITRRRSEDSSQECRRLLDWQDKPPVSSGCTVAAQAFGQLTMVDLPRLGS</sequence>
<evidence type="ECO:0000256" key="2">
    <source>
        <dbReference type="SAM" id="Phobius"/>
    </source>
</evidence>
<reference evidence="3 4" key="1">
    <citation type="journal article" date="2014" name="Agronomy (Basel)">
        <title>A Draft Genome Sequence for Ensete ventricosum, the Drought-Tolerant Tree Against Hunger.</title>
        <authorList>
            <person name="Harrison J."/>
            <person name="Moore K.A."/>
            <person name="Paszkiewicz K."/>
            <person name="Jones T."/>
            <person name="Grant M."/>
            <person name="Ambacheew D."/>
            <person name="Muzemil S."/>
            <person name="Studholme D.J."/>
        </authorList>
    </citation>
    <scope>NUCLEOTIDE SEQUENCE [LARGE SCALE GENOMIC DNA]</scope>
</reference>
<keyword evidence="2" id="KW-1133">Transmembrane helix</keyword>
<gene>
    <name evidence="3" type="ORF">B296_00037583</name>
</gene>
<feature type="compositionally biased region" description="Polar residues" evidence="1">
    <location>
        <begin position="107"/>
        <end position="121"/>
    </location>
</feature>
<feature type="compositionally biased region" description="Basic and acidic residues" evidence="1">
    <location>
        <begin position="75"/>
        <end position="88"/>
    </location>
</feature>
<keyword evidence="2" id="KW-0812">Transmembrane</keyword>
<protein>
    <submittedName>
        <fullName evidence="3">Uncharacterized protein</fullName>
    </submittedName>
</protein>
<evidence type="ECO:0000313" key="4">
    <source>
        <dbReference type="Proteomes" id="UP000287651"/>
    </source>
</evidence>